<gene>
    <name evidence="1" type="ORF">BDV29DRAFT_152788</name>
</gene>
<sequence>MSDNQWDYESRLNTTTLTDNGSYDQKSTKTGYPNGQTSIGGAGDCNCLLIWKWSKEAGNSWLIHGCSGLATLQTAAEHNQQRDFGGIYLLHRELFMEKIVLPEFLALNRASEIYHPPPKILPDTESYLGWSSIPAMTRTFQVTAPARKDVRSLLTNVEYVYDGDGNEPSADNGAIRLQISPSVGKYRVTPIKREDSEDIITWQAHVSTVAGEAPTLAPDAWIEPQITASVGSASMIPVTIDETEEDNGDSRKPVDIIVS</sequence>
<protein>
    <submittedName>
        <fullName evidence="1">Uncharacterized protein</fullName>
    </submittedName>
</protein>
<dbReference type="AlphaFoldDB" id="A0A5N5XGF6"/>
<reference evidence="1 2" key="1">
    <citation type="submission" date="2019-04" db="EMBL/GenBank/DDBJ databases">
        <title>Friends and foes A comparative genomics study of 23 Aspergillus species from section Flavi.</title>
        <authorList>
            <consortium name="DOE Joint Genome Institute"/>
            <person name="Kjaerbolling I."/>
            <person name="Vesth T."/>
            <person name="Frisvad J.C."/>
            <person name="Nybo J.L."/>
            <person name="Theobald S."/>
            <person name="Kildgaard S."/>
            <person name="Isbrandt T."/>
            <person name="Kuo A."/>
            <person name="Sato A."/>
            <person name="Lyhne E.K."/>
            <person name="Kogle M.E."/>
            <person name="Wiebenga A."/>
            <person name="Kun R.S."/>
            <person name="Lubbers R.J."/>
            <person name="Makela M.R."/>
            <person name="Barry K."/>
            <person name="Chovatia M."/>
            <person name="Clum A."/>
            <person name="Daum C."/>
            <person name="Haridas S."/>
            <person name="He G."/>
            <person name="LaButti K."/>
            <person name="Lipzen A."/>
            <person name="Mondo S."/>
            <person name="Riley R."/>
            <person name="Salamov A."/>
            <person name="Simmons B.A."/>
            <person name="Magnuson J.K."/>
            <person name="Henrissat B."/>
            <person name="Mortensen U.H."/>
            <person name="Larsen T.O."/>
            <person name="Devries R.P."/>
            <person name="Grigoriev I.V."/>
            <person name="Machida M."/>
            <person name="Baker S.E."/>
            <person name="Andersen M.R."/>
        </authorList>
    </citation>
    <scope>NUCLEOTIDE SEQUENCE [LARGE SCALE GENOMIC DNA]</scope>
    <source>
        <strain evidence="1 2">CBS 151.66</strain>
    </source>
</reference>
<accession>A0A5N5XGF6</accession>
<organism evidence="1 2">
    <name type="scientific">Aspergillus leporis</name>
    <dbReference type="NCBI Taxonomy" id="41062"/>
    <lineage>
        <taxon>Eukaryota</taxon>
        <taxon>Fungi</taxon>
        <taxon>Dikarya</taxon>
        <taxon>Ascomycota</taxon>
        <taxon>Pezizomycotina</taxon>
        <taxon>Eurotiomycetes</taxon>
        <taxon>Eurotiomycetidae</taxon>
        <taxon>Eurotiales</taxon>
        <taxon>Aspergillaceae</taxon>
        <taxon>Aspergillus</taxon>
        <taxon>Aspergillus subgen. Circumdati</taxon>
    </lineage>
</organism>
<name>A0A5N5XGF6_9EURO</name>
<proteinExistence type="predicted"/>
<dbReference type="OrthoDB" id="5429442at2759"/>
<dbReference type="Proteomes" id="UP000326565">
    <property type="component" value="Unassembled WGS sequence"/>
</dbReference>
<evidence type="ECO:0000313" key="1">
    <source>
        <dbReference type="EMBL" id="KAB8078462.1"/>
    </source>
</evidence>
<evidence type="ECO:0000313" key="2">
    <source>
        <dbReference type="Proteomes" id="UP000326565"/>
    </source>
</evidence>
<dbReference type="EMBL" id="ML732158">
    <property type="protein sequence ID" value="KAB8078462.1"/>
    <property type="molecule type" value="Genomic_DNA"/>
</dbReference>
<keyword evidence="2" id="KW-1185">Reference proteome</keyword>